<keyword evidence="2" id="KW-1185">Reference proteome</keyword>
<gene>
    <name evidence="1" type="ORF">SPELUC_LOCUS7466</name>
</gene>
<protein>
    <submittedName>
        <fullName evidence="1">3379_t:CDS:1</fullName>
    </submittedName>
</protein>
<organism evidence="1 2">
    <name type="scientific">Cetraspora pellucida</name>
    <dbReference type="NCBI Taxonomy" id="1433469"/>
    <lineage>
        <taxon>Eukaryota</taxon>
        <taxon>Fungi</taxon>
        <taxon>Fungi incertae sedis</taxon>
        <taxon>Mucoromycota</taxon>
        <taxon>Glomeromycotina</taxon>
        <taxon>Glomeromycetes</taxon>
        <taxon>Diversisporales</taxon>
        <taxon>Gigasporaceae</taxon>
        <taxon>Cetraspora</taxon>
    </lineage>
</organism>
<dbReference type="EMBL" id="CAJVPW010009892">
    <property type="protein sequence ID" value="CAG8610148.1"/>
    <property type="molecule type" value="Genomic_DNA"/>
</dbReference>
<name>A0ACA9MUY4_9GLOM</name>
<sequence>MLIVDDVEDSVIINCWNKTEILPSISYKDVKFATNNQDIVLRQQEQDVDTLLIDLTSQDPDPEIKNQLNAYLDLNDLHILTEKKLNDTKIIEVVLDEANQLEHNDPDDSDDEEPEVSVSEGLKGLNKFINFFEQQTDSDF</sequence>
<evidence type="ECO:0000313" key="2">
    <source>
        <dbReference type="Proteomes" id="UP000789366"/>
    </source>
</evidence>
<accession>A0ACA9MUY4</accession>
<reference evidence="1" key="1">
    <citation type="submission" date="2021-06" db="EMBL/GenBank/DDBJ databases">
        <authorList>
            <person name="Kallberg Y."/>
            <person name="Tangrot J."/>
            <person name="Rosling A."/>
        </authorList>
    </citation>
    <scope>NUCLEOTIDE SEQUENCE</scope>
    <source>
        <strain evidence="1">28 12/20/2015</strain>
    </source>
</reference>
<evidence type="ECO:0000313" key="1">
    <source>
        <dbReference type="EMBL" id="CAG8610148.1"/>
    </source>
</evidence>
<proteinExistence type="predicted"/>
<comment type="caution">
    <text evidence="1">The sequence shown here is derived from an EMBL/GenBank/DDBJ whole genome shotgun (WGS) entry which is preliminary data.</text>
</comment>
<dbReference type="Proteomes" id="UP000789366">
    <property type="component" value="Unassembled WGS sequence"/>
</dbReference>